<comment type="function">
    <text evidence="7">Tubulin is the major constituent of microtubules, a cylinder consisting of laterally associated linear protofilaments composed of alpha- and beta-tubulin heterodimers. Microtubules grow by the addition of GTP-tubulin dimers to the microtubule end, where a stabilizing cap forms. Below the cap, tubulin dimers are in GDP-bound state, owing to GTPase activity of alpha-tubulin.</text>
</comment>
<dbReference type="InterPro" id="IPR017975">
    <property type="entry name" value="Tubulin_CS"/>
</dbReference>
<gene>
    <name evidence="9" type="ORF">CSKR_103253</name>
</gene>
<evidence type="ECO:0000256" key="2">
    <source>
        <dbReference type="ARBA" id="ARBA00022701"/>
    </source>
</evidence>
<dbReference type="SUPFAM" id="SSF52490">
    <property type="entry name" value="Tubulin nucleotide-binding domain-like"/>
    <property type="match status" value="1"/>
</dbReference>
<dbReference type="InterPro" id="IPR003008">
    <property type="entry name" value="Tubulin_FtsZ_GTPase"/>
</dbReference>
<keyword evidence="4" id="KW-0378">Hydrolase</keyword>
<evidence type="ECO:0000256" key="1">
    <source>
        <dbReference type="ARBA" id="ARBA00009636"/>
    </source>
</evidence>
<dbReference type="GO" id="GO:0005874">
    <property type="term" value="C:microtubule"/>
    <property type="evidence" value="ECO:0007669"/>
    <property type="project" value="UniProtKB-KW"/>
</dbReference>
<dbReference type="STRING" id="79923.A0A3R7D427"/>
<dbReference type="PROSITE" id="PS00227">
    <property type="entry name" value="TUBULIN"/>
    <property type="match status" value="1"/>
</dbReference>
<evidence type="ECO:0000256" key="4">
    <source>
        <dbReference type="ARBA" id="ARBA00022801"/>
    </source>
</evidence>
<proteinExistence type="inferred from homology"/>
<reference evidence="9 10" key="2">
    <citation type="journal article" date="2021" name="Genomics">
        <title>High-quality reference genome for Clonorchis sinensis.</title>
        <authorList>
            <person name="Young N.D."/>
            <person name="Stroehlein A.J."/>
            <person name="Kinkar L."/>
            <person name="Wang T."/>
            <person name="Sohn W.M."/>
            <person name="Chang B.C.H."/>
            <person name="Kaur P."/>
            <person name="Weisz D."/>
            <person name="Dudchenko O."/>
            <person name="Aiden E.L."/>
            <person name="Korhonen P.K."/>
            <person name="Gasser R.B."/>
        </authorList>
    </citation>
    <scope>NUCLEOTIDE SEQUENCE [LARGE SCALE GENOMIC DNA]</scope>
    <source>
        <strain evidence="9">Cs-k2</strain>
    </source>
</reference>
<dbReference type="InterPro" id="IPR036525">
    <property type="entry name" value="Tubulin/FtsZ_GTPase_sf"/>
</dbReference>
<evidence type="ECO:0000259" key="8">
    <source>
        <dbReference type="SMART" id="SM00864"/>
    </source>
</evidence>
<evidence type="ECO:0000256" key="3">
    <source>
        <dbReference type="ARBA" id="ARBA00022741"/>
    </source>
</evidence>
<dbReference type="AlphaFoldDB" id="A0A3R7D427"/>
<keyword evidence="3 7" id="KW-0547">Nucleotide-binding</keyword>
<dbReference type="Proteomes" id="UP000286415">
    <property type="component" value="Unassembled WGS sequence"/>
</dbReference>
<feature type="domain" description="Tubulin/FtsZ GTPase" evidence="8">
    <location>
        <begin position="1"/>
        <end position="155"/>
    </location>
</feature>
<dbReference type="InterPro" id="IPR000217">
    <property type="entry name" value="Tubulin"/>
</dbReference>
<dbReference type="Gene3D" id="3.40.50.1440">
    <property type="entry name" value="Tubulin/FtsZ, GTPase domain"/>
    <property type="match status" value="1"/>
</dbReference>
<comment type="subunit">
    <text evidence="7">Dimer of alpha and beta chains. A typical microtubule is a hollow water-filled tube with an outer diameter of 25 nm and an inner diameter of 15 nM. Alpha-beta heterodimers associate head-to-tail to form protofilaments running lengthwise along the microtubule wall with the beta-tubulin subunit facing the microtubule plus end conferring a structural polarity. Microtubules usually have 13 protofilaments but different protofilament numbers can be found in some organisms and specialized cells.</text>
</comment>
<accession>A0A3R7D427</accession>
<dbReference type="Pfam" id="PF00091">
    <property type="entry name" value="Tubulin"/>
    <property type="match status" value="1"/>
</dbReference>
<evidence type="ECO:0000256" key="7">
    <source>
        <dbReference type="RuleBase" id="RU000352"/>
    </source>
</evidence>
<dbReference type="PANTHER" id="PTHR11588">
    <property type="entry name" value="TUBULIN"/>
    <property type="match status" value="1"/>
</dbReference>
<organism evidence="9 10">
    <name type="scientific">Clonorchis sinensis</name>
    <name type="common">Chinese liver fluke</name>
    <dbReference type="NCBI Taxonomy" id="79923"/>
    <lineage>
        <taxon>Eukaryota</taxon>
        <taxon>Metazoa</taxon>
        <taxon>Spiralia</taxon>
        <taxon>Lophotrochozoa</taxon>
        <taxon>Platyhelminthes</taxon>
        <taxon>Trematoda</taxon>
        <taxon>Digenea</taxon>
        <taxon>Opisthorchiida</taxon>
        <taxon>Opisthorchiata</taxon>
        <taxon>Opisthorchiidae</taxon>
        <taxon>Clonorchis</taxon>
    </lineage>
</organism>
<dbReference type="OrthoDB" id="6260418at2759"/>
<keyword evidence="2 7" id="KW-0493">Microtubule</keyword>
<protein>
    <recommendedName>
        <fullName evidence="7">Tubulin alpha chain</fullName>
    </recommendedName>
</protein>
<dbReference type="GO" id="GO:0016787">
    <property type="term" value="F:hydrolase activity"/>
    <property type="evidence" value="ECO:0007669"/>
    <property type="project" value="UniProtKB-KW"/>
</dbReference>
<dbReference type="PRINTS" id="PR01162">
    <property type="entry name" value="ALPHATUBULIN"/>
</dbReference>
<dbReference type="InParanoid" id="A0A3R7D427"/>
<keyword evidence="10" id="KW-1185">Reference proteome</keyword>
<evidence type="ECO:0000313" key="10">
    <source>
        <dbReference type="Proteomes" id="UP000286415"/>
    </source>
</evidence>
<name>A0A3R7D427_CLOSI</name>
<comment type="catalytic activity">
    <reaction evidence="6">
        <text>GTP + H2O = GDP + phosphate + H(+)</text>
        <dbReference type="Rhea" id="RHEA:19669"/>
        <dbReference type="ChEBI" id="CHEBI:15377"/>
        <dbReference type="ChEBI" id="CHEBI:15378"/>
        <dbReference type="ChEBI" id="CHEBI:37565"/>
        <dbReference type="ChEBI" id="CHEBI:43474"/>
        <dbReference type="ChEBI" id="CHEBI:58189"/>
    </reaction>
    <physiologicalReaction direction="left-to-right" evidence="6">
        <dbReference type="Rhea" id="RHEA:19670"/>
    </physiologicalReaction>
</comment>
<dbReference type="PRINTS" id="PR01161">
    <property type="entry name" value="TUBULIN"/>
</dbReference>
<dbReference type="GO" id="GO:0005200">
    <property type="term" value="F:structural constituent of cytoskeleton"/>
    <property type="evidence" value="ECO:0007669"/>
    <property type="project" value="InterPro"/>
</dbReference>
<evidence type="ECO:0000256" key="6">
    <source>
        <dbReference type="ARBA" id="ARBA00049117"/>
    </source>
</evidence>
<reference evidence="9 10" key="1">
    <citation type="journal article" date="2018" name="Biotechnol. Adv.">
        <title>Improved genomic resources and new bioinformatic workflow for the carcinogenic parasite Clonorchis sinensis: Biotechnological implications.</title>
        <authorList>
            <person name="Wang D."/>
            <person name="Korhonen P.K."/>
            <person name="Gasser R.B."/>
            <person name="Young N.D."/>
        </authorList>
    </citation>
    <scope>NUCLEOTIDE SEQUENCE [LARGE SCALE GENOMIC DNA]</scope>
    <source>
        <strain evidence="9">Cs-k2</strain>
    </source>
</reference>
<evidence type="ECO:0000256" key="5">
    <source>
        <dbReference type="ARBA" id="ARBA00023134"/>
    </source>
</evidence>
<dbReference type="GO" id="GO:0007017">
    <property type="term" value="P:microtubule-based process"/>
    <property type="evidence" value="ECO:0007669"/>
    <property type="project" value="InterPro"/>
</dbReference>
<evidence type="ECO:0000313" key="9">
    <source>
        <dbReference type="EMBL" id="KAG5450020.1"/>
    </source>
</evidence>
<dbReference type="EMBL" id="NIRI02000042">
    <property type="protein sequence ID" value="KAG5450020.1"/>
    <property type="molecule type" value="Genomic_DNA"/>
</dbReference>
<keyword evidence="5 7" id="KW-0342">GTP-binding</keyword>
<comment type="similarity">
    <text evidence="1 7">Belongs to the tubulin family.</text>
</comment>
<dbReference type="GO" id="GO:0005525">
    <property type="term" value="F:GTP binding"/>
    <property type="evidence" value="ECO:0007669"/>
    <property type="project" value="UniProtKB-UniRule"/>
</dbReference>
<dbReference type="SMART" id="SM00864">
    <property type="entry name" value="Tubulin"/>
    <property type="match status" value="1"/>
</dbReference>
<sequence length="170" mass="19100">MNRGLPAVVSPEQIINGNDDVANNCAREHYIVKKIVIDQVIDRVRKMSDQCQRLQGFLIFHSFGGGTGSGSTSLLMERLPVDHGKNAKLEFVVYPAPHIATAVMELYNSILTTQATLEHTHCAFIVDNEETRTHRGVAVCTPQRPIELYWGVFPRHSQNLSYQVGQWLEV</sequence>
<comment type="caution">
    <text evidence="9">The sequence shown here is derived from an EMBL/GenBank/DDBJ whole genome shotgun (WGS) entry which is preliminary data.</text>
</comment>
<dbReference type="InterPro" id="IPR002452">
    <property type="entry name" value="Alpha_tubulin"/>
</dbReference>